<keyword evidence="3" id="KW-1185">Reference proteome</keyword>
<dbReference type="Proteomes" id="UP001430377">
    <property type="component" value="Unassembled WGS sequence"/>
</dbReference>
<organism evidence="2 3">
    <name type="scientific">Haloarcula rubra</name>
    <dbReference type="NCBI Taxonomy" id="2487747"/>
    <lineage>
        <taxon>Archaea</taxon>
        <taxon>Methanobacteriati</taxon>
        <taxon>Methanobacteriota</taxon>
        <taxon>Stenosarchaea group</taxon>
        <taxon>Halobacteria</taxon>
        <taxon>Halobacteriales</taxon>
        <taxon>Haloarculaceae</taxon>
        <taxon>Haloarcula</taxon>
    </lineage>
</organism>
<dbReference type="EMBL" id="RKLR01000004">
    <property type="protein sequence ID" value="MBX0323913.1"/>
    <property type="molecule type" value="Genomic_DNA"/>
</dbReference>
<gene>
    <name evidence="2" type="ORF">EGH21_12820</name>
</gene>
<comment type="caution">
    <text evidence="2">The sequence shown here is derived from an EMBL/GenBank/DDBJ whole genome shotgun (WGS) entry which is preliminary data.</text>
</comment>
<name>A0AAW4PSE9_9EURY</name>
<dbReference type="AlphaFoldDB" id="A0AAW4PSE9"/>
<feature type="transmembrane region" description="Helical" evidence="1">
    <location>
        <begin position="72"/>
        <end position="91"/>
    </location>
</feature>
<accession>A0AAW4PSE9</accession>
<evidence type="ECO:0000313" key="3">
    <source>
        <dbReference type="Proteomes" id="UP001430377"/>
    </source>
</evidence>
<feature type="transmembrane region" description="Helical" evidence="1">
    <location>
        <begin position="103"/>
        <end position="124"/>
    </location>
</feature>
<keyword evidence="1" id="KW-0812">Transmembrane</keyword>
<proteinExistence type="predicted"/>
<evidence type="ECO:0000256" key="1">
    <source>
        <dbReference type="SAM" id="Phobius"/>
    </source>
</evidence>
<feature type="transmembrane region" description="Helical" evidence="1">
    <location>
        <begin position="12"/>
        <end position="28"/>
    </location>
</feature>
<reference evidence="2 3" key="1">
    <citation type="submission" date="2021-06" db="EMBL/GenBank/DDBJ databases">
        <title>Halomicroarcula sp. a new haloarchaeum isolated from saline soil.</title>
        <authorList>
            <person name="Duran-Viseras A."/>
            <person name="Sanchez-Porro C."/>
            <person name="Ventosa A."/>
        </authorList>
    </citation>
    <scope>NUCLEOTIDE SEQUENCE [LARGE SCALE GENOMIC DNA]</scope>
    <source>
        <strain evidence="2 3">F13</strain>
    </source>
</reference>
<keyword evidence="1" id="KW-0472">Membrane</keyword>
<sequence>MPSLDLDRPDGVIFAGVLLTVVSTFLPWRRPGGALPDATATAGYEGLGFLAVVAALAVFATAAVMRHDRTSALVAVGGGLGVLALALVEFLRLGGPMRPGVGLFLALVAGVVVSAGGLLGVRAYA</sequence>
<dbReference type="RefSeq" id="WP_220618874.1">
    <property type="nucleotide sequence ID" value="NZ_RKLR01000004.1"/>
</dbReference>
<keyword evidence="1" id="KW-1133">Transmembrane helix</keyword>
<feature type="transmembrane region" description="Helical" evidence="1">
    <location>
        <begin position="48"/>
        <end position="65"/>
    </location>
</feature>
<protein>
    <submittedName>
        <fullName evidence="2">Uncharacterized protein</fullName>
    </submittedName>
</protein>
<evidence type="ECO:0000313" key="2">
    <source>
        <dbReference type="EMBL" id="MBX0323913.1"/>
    </source>
</evidence>